<dbReference type="EMBL" id="VDCI01000001">
    <property type="protein sequence ID" value="TNJ37831.1"/>
    <property type="molecule type" value="Genomic_DNA"/>
</dbReference>
<dbReference type="SUPFAM" id="SSF88697">
    <property type="entry name" value="PUA domain-like"/>
    <property type="match status" value="1"/>
</dbReference>
<evidence type="ECO:0000313" key="14">
    <source>
        <dbReference type="Proteomes" id="UP000309544"/>
    </source>
</evidence>
<comment type="catalytic activity">
    <reaction evidence="9 10">
        <text>uridine(1498) in 16S rRNA + S-adenosyl-L-methionine = N(3)-methyluridine(1498) in 16S rRNA + S-adenosyl-L-homocysteine + H(+)</text>
        <dbReference type="Rhea" id="RHEA:42920"/>
        <dbReference type="Rhea" id="RHEA-COMP:10283"/>
        <dbReference type="Rhea" id="RHEA-COMP:10284"/>
        <dbReference type="ChEBI" id="CHEBI:15378"/>
        <dbReference type="ChEBI" id="CHEBI:57856"/>
        <dbReference type="ChEBI" id="CHEBI:59789"/>
        <dbReference type="ChEBI" id="CHEBI:65315"/>
        <dbReference type="ChEBI" id="CHEBI:74502"/>
        <dbReference type="EC" id="2.1.1.193"/>
    </reaction>
</comment>
<comment type="function">
    <text evidence="8 10">Specifically methylates the N3 position of the uracil ring of uridine 1498 (m3U1498) in 16S rRNA. Acts on the fully assembled 30S ribosomal subunit.</text>
</comment>
<evidence type="ECO:0000256" key="10">
    <source>
        <dbReference type="PIRNR" id="PIRNR015601"/>
    </source>
</evidence>
<keyword evidence="14" id="KW-1185">Reference proteome</keyword>
<dbReference type="InterPro" id="IPR046886">
    <property type="entry name" value="RsmE_MTase_dom"/>
</dbReference>
<dbReference type="GO" id="GO:0005737">
    <property type="term" value="C:cytoplasm"/>
    <property type="evidence" value="ECO:0007669"/>
    <property type="project" value="UniProtKB-SubCell"/>
</dbReference>
<evidence type="ECO:0000256" key="5">
    <source>
        <dbReference type="ARBA" id="ARBA00022603"/>
    </source>
</evidence>
<dbReference type="NCBIfam" id="TIGR00046">
    <property type="entry name" value="RsmE family RNA methyltransferase"/>
    <property type="match status" value="1"/>
</dbReference>
<evidence type="ECO:0000256" key="2">
    <source>
        <dbReference type="ARBA" id="ARBA00005528"/>
    </source>
</evidence>
<evidence type="ECO:0000259" key="11">
    <source>
        <dbReference type="Pfam" id="PF04452"/>
    </source>
</evidence>
<dbReference type="InterPro" id="IPR029028">
    <property type="entry name" value="Alpha/beta_knot_MTases"/>
</dbReference>
<dbReference type="InterPro" id="IPR029026">
    <property type="entry name" value="tRNA_m1G_MTases_N"/>
</dbReference>
<feature type="domain" description="Ribosomal RNA small subunit methyltransferase E methyltransferase" evidence="11">
    <location>
        <begin position="76"/>
        <end position="235"/>
    </location>
</feature>
<evidence type="ECO:0000256" key="8">
    <source>
        <dbReference type="ARBA" id="ARBA00025699"/>
    </source>
</evidence>
<evidence type="ECO:0000259" key="12">
    <source>
        <dbReference type="Pfam" id="PF20260"/>
    </source>
</evidence>
<dbReference type="GO" id="GO:0070475">
    <property type="term" value="P:rRNA base methylation"/>
    <property type="evidence" value="ECO:0007669"/>
    <property type="project" value="TreeGrafter"/>
</dbReference>
<keyword evidence="5 10" id="KW-0489">Methyltransferase</keyword>
<dbReference type="PANTHER" id="PTHR30027:SF3">
    <property type="entry name" value="16S RRNA (URACIL(1498)-N(3))-METHYLTRANSFERASE"/>
    <property type="match status" value="1"/>
</dbReference>
<comment type="similarity">
    <text evidence="2 10">Belongs to the RNA methyltransferase RsmE family.</text>
</comment>
<dbReference type="PIRSF" id="PIRSF015601">
    <property type="entry name" value="MTase_slr0722"/>
    <property type="match status" value="1"/>
</dbReference>
<dbReference type="CDD" id="cd18084">
    <property type="entry name" value="RsmE-like"/>
    <property type="match status" value="1"/>
</dbReference>
<protein>
    <recommendedName>
        <fullName evidence="10">Ribosomal RNA small subunit methyltransferase E</fullName>
        <ecNumber evidence="10">2.1.1.193</ecNumber>
    </recommendedName>
</protein>
<dbReference type="GO" id="GO:0070042">
    <property type="term" value="F:rRNA (uridine-N3-)-methyltransferase activity"/>
    <property type="evidence" value="ECO:0007669"/>
    <property type="project" value="TreeGrafter"/>
</dbReference>
<reference evidence="13 14" key="1">
    <citation type="submission" date="2019-05" db="EMBL/GenBank/DDBJ databases">
        <title>Draft Whole-Genome sequence of the green sulfur bacterium Prosthecochloris vibrioformis DSM 260.</title>
        <authorList>
            <person name="Meyer T.E."/>
            <person name="Kyndt J.A."/>
        </authorList>
    </citation>
    <scope>NUCLEOTIDE SEQUENCE [LARGE SCALE GENOMIC DNA]</scope>
    <source>
        <strain evidence="13 14">DSM 260</strain>
    </source>
</reference>
<name>A0A5C4S565_PROVB</name>
<comment type="caution">
    <text evidence="13">The sequence shown here is derived from an EMBL/GenBank/DDBJ whole genome shotgun (WGS) entry which is preliminary data.</text>
</comment>
<keyword evidence="7 10" id="KW-0949">S-adenosyl-L-methionine</keyword>
<organism evidence="13 14">
    <name type="scientific">Prosthecochloris vibrioformis</name>
    <name type="common">Chlorobium vibrioforme</name>
    <dbReference type="NCBI Taxonomy" id="1098"/>
    <lineage>
        <taxon>Bacteria</taxon>
        <taxon>Pseudomonadati</taxon>
        <taxon>Chlorobiota</taxon>
        <taxon>Chlorobiia</taxon>
        <taxon>Chlorobiales</taxon>
        <taxon>Chlorobiaceae</taxon>
        <taxon>Prosthecochloris</taxon>
    </lineage>
</organism>
<dbReference type="SUPFAM" id="SSF75217">
    <property type="entry name" value="alpha/beta knot"/>
    <property type="match status" value="1"/>
</dbReference>
<dbReference type="RefSeq" id="WP_068867938.1">
    <property type="nucleotide sequence ID" value="NZ_VDCI01000001.1"/>
</dbReference>
<sequence>MDLFYTPSSRIDLGNGTAILKDEEFFHSARVMRRKPGDSIGLTDGCGLCATAVIRDIGKDMLVVDILHARHQPPPETQLTVAISLLKSADRFDFFLEKSVELGVSSVVPMVSSRTVSRPQGTKGQRKVERWRQVMLAALRQSKRCWLPQISEPRPFSDILGLQDFDERFIAYECADGTGGIPAFQGQKILIAVGGEGGFSRDEFDKARHAGFQSLSFGSSILRAETAGMFAVALVRAQLLERGGEASMNRTCNRGDEA</sequence>
<dbReference type="PANTHER" id="PTHR30027">
    <property type="entry name" value="RIBOSOMAL RNA SMALL SUBUNIT METHYLTRANSFERASE E"/>
    <property type="match status" value="1"/>
</dbReference>
<gene>
    <name evidence="13" type="ORF">FGF68_01240</name>
</gene>
<evidence type="ECO:0000256" key="1">
    <source>
        <dbReference type="ARBA" id="ARBA00004496"/>
    </source>
</evidence>
<evidence type="ECO:0000256" key="6">
    <source>
        <dbReference type="ARBA" id="ARBA00022679"/>
    </source>
</evidence>
<keyword evidence="3 10" id="KW-0963">Cytoplasm</keyword>
<evidence type="ECO:0000256" key="9">
    <source>
        <dbReference type="ARBA" id="ARBA00047944"/>
    </source>
</evidence>
<evidence type="ECO:0000313" key="13">
    <source>
        <dbReference type="EMBL" id="TNJ37831.1"/>
    </source>
</evidence>
<dbReference type="InterPro" id="IPR015947">
    <property type="entry name" value="PUA-like_sf"/>
</dbReference>
<evidence type="ECO:0000256" key="3">
    <source>
        <dbReference type="ARBA" id="ARBA00022490"/>
    </source>
</evidence>
<keyword evidence="4 10" id="KW-0698">rRNA processing</keyword>
<dbReference type="EC" id="2.1.1.193" evidence="10"/>
<dbReference type="Proteomes" id="UP000309544">
    <property type="component" value="Unassembled WGS sequence"/>
</dbReference>
<comment type="subcellular location">
    <subcellularLocation>
        <location evidence="1 10">Cytoplasm</location>
    </subcellularLocation>
</comment>
<keyword evidence="6 10" id="KW-0808">Transferase</keyword>
<proteinExistence type="inferred from homology"/>
<dbReference type="Pfam" id="PF20260">
    <property type="entry name" value="PUA_4"/>
    <property type="match status" value="1"/>
</dbReference>
<dbReference type="InterPro" id="IPR046887">
    <property type="entry name" value="RsmE_PUA-like"/>
</dbReference>
<dbReference type="AlphaFoldDB" id="A0A5C4S565"/>
<dbReference type="Pfam" id="PF04452">
    <property type="entry name" value="Methyltrans_RNA"/>
    <property type="match status" value="1"/>
</dbReference>
<accession>A0A5C4S565</accession>
<dbReference type="Gene3D" id="3.40.1280.10">
    <property type="match status" value="1"/>
</dbReference>
<dbReference type="InterPro" id="IPR006700">
    <property type="entry name" value="RsmE"/>
</dbReference>
<evidence type="ECO:0000256" key="7">
    <source>
        <dbReference type="ARBA" id="ARBA00022691"/>
    </source>
</evidence>
<evidence type="ECO:0000256" key="4">
    <source>
        <dbReference type="ARBA" id="ARBA00022552"/>
    </source>
</evidence>
<feature type="domain" description="Ribosomal RNA small subunit methyltransferase E PUA-like" evidence="12">
    <location>
        <begin position="20"/>
        <end position="66"/>
    </location>
</feature>